<dbReference type="Gene3D" id="3.30.530.20">
    <property type="match status" value="1"/>
</dbReference>
<sequence length="164" mass="18598">MRRYSYETVTSLPAEQLYRAFTDVAAWPQWDDGIEAIILEGPANEGSEFALVPRGRPEATLRAVKLKVETMVEPYRFIDVAYLPLARMRTEHSFIPTPRGTLVRSTVEIRGPLASFWDRTLNADYAAGAARQTRRFLAFAANWNKPVETAVAKKKPPFPFYTVC</sequence>
<name>A0ABU5E3B1_9PROT</name>
<evidence type="ECO:0000313" key="1">
    <source>
        <dbReference type="EMBL" id="MDY0874011.1"/>
    </source>
</evidence>
<protein>
    <submittedName>
        <fullName evidence="1">SRPBCC family protein</fullName>
    </submittedName>
</protein>
<dbReference type="EMBL" id="JAXCLX010000003">
    <property type="protein sequence ID" value="MDY0874011.1"/>
    <property type="molecule type" value="Genomic_DNA"/>
</dbReference>
<dbReference type="InterPro" id="IPR023393">
    <property type="entry name" value="START-like_dom_sf"/>
</dbReference>
<gene>
    <name evidence="1" type="ORF">SMD31_18865</name>
</gene>
<proteinExistence type="predicted"/>
<dbReference type="Proteomes" id="UP001271769">
    <property type="component" value="Unassembled WGS sequence"/>
</dbReference>
<keyword evidence="2" id="KW-1185">Reference proteome</keyword>
<dbReference type="RefSeq" id="WP_320502478.1">
    <property type="nucleotide sequence ID" value="NZ_JAXCLX010000003.1"/>
</dbReference>
<accession>A0ABU5E3B1</accession>
<dbReference type="Pfam" id="PF10604">
    <property type="entry name" value="Polyketide_cyc2"/>
    <property type="match status" value="1"/>
</dbReference>
<reference evidence="1 2" key="1">
    <citation type="journal article" date="2013" name="Antonie Van Leeuwenhoek">
        <title>Dongia rigui sp. nov., isolated from freshwater of a large wetland in Korea.</title>
        <authorList>
            <person name="Baik K.S."/>
            <person name="Hwang Y.M."/>
            <person name="Choi J.S."/>
            <person name="Kwon J."/>
            <person name="Seong C.N."/>
        </authorList>
    </citation>
    <scope>NUCLEOTIDE SEQUENCE [LARGE SCALE GENOMIC DNA]</scope>
    <source>
        <strain evidence="1 2">04SU4-P</strain>
    </source>
</reference>
<organism evidence="1 2">
    <name type="scientific">Dongia rigui</name>
    <dbReference type="NCBI Taxonomy" id="940149"/>
    <lineage>
        <taxon>Bacteria</taxon>
        <taxon>Pseudomonadati</taxon>
        <taxon>Pseudomonadota</taxon>
        <taxon>Alphaproteobacteria</taxon>
        <taxon>Rhodospirillales</taxon>
        <taxon>Dongiaceae</taxon>
        <taxon>Dongia</taxon>
    </lineage>
</organism>
<evidence type="ECO:0000313" key="2">
    <source>
        <dbReference type="Proteomes" id="UP001271769"/>
    </source>
</evidence>
<comment type="caution">
    <text evidence="1">The sequence shown here is derived from an EMBL/GenBank/DDBJ whole genome shotgun (WGS) entry which is preliminary data.</text>
</comment>
<dbReference type="SUPFAM" id="SSF55961">
    <property type="entry name" value="Bet v1-like"/>
    <property type="match status" value="1"/>
</dbReference>
<dbReference type="InterPro" id="IPR019587">
    <property type="entry name" value="Polyketide_cyclase/dehydratase"/>
</dbReference>